<accession>A0AAN5CU94</accession>
<dbReference type="Proteomes" id="UP001328107">
    <property type="component" value="Unassembled WGS sequence"/>
</dbReference>
<feature type="non-terminal residue" evidence="1">
    <location>
        <position position="1"/>
    </location>
</feature>
<protein>
    <submittedName>
        <fullName evidence="1">Uncharacterized protein</fullName>
    </submittedName>
</protein>
<proteinExistence type="predicted"/>
<dbReference type="AlphaFoldDB" id="A0AAN5CU94"/>
<name>A0AAN5CU94_9BILA</name>
<evidence type="ECO:0000313" key="2">
    <source>
        <dbReference type="Proteomes" id="UP001328107"/>
    </source>
</evidence>
<reference evidence="2" key="1">
    <citation type="submission" date="2022-10" db="EMBL/GenBank/DDBJ databases">
        <title>Genome assembly of Pristionchus species.</title>
        <authorList>
            <person name="Yoshida K."/>
            <person name="Sommer R.J."/>
        </authorList>
    </citation>
    <scope>NUCLEOTIDE SEQUENCE [LARGE SCALE GENOMIC DNA]</scope>
    <source>
        <strain evidence="2">RS5460</strain>
    </source>
</reference>
<keyword evidence="2" id="KW-1185">Reference proteome</keyword>
<organism evidence="1 2">
    <name type="scientific">Pristionchus mayeri</name>
    <dbReference type="NCBI Taxonomy" id="1317129"/>
    <lineage>
        <taxon>Eukaryota</taxon>
        <taxon>Metazoa</taxon>
        <taxon>Ecdysozoa</taxon>
        <taxon>Nematoda</taxon>
        <taxon>Chromadorea</taxon>
        <taxon>Rhabditida</taxon>
        <taxon>Rhabditina</taxon>
        <taxon>Diplogasteromorpha</taxon>
        <taxon>Diplogasteroidea</taxon>
        <taxon>Neodiplogasteridae</taxon>
        <taxon>Pristionchus</taxon>
    </lineage>
</organism>
<comment type="caution">
    <text evidence="1">The sequence shown here is derived from an EMBL/GenBank/DDBJ whole genome shotgun (WGS) entry which is preliminary data.</text>
</comment>
<sequence>RMRELAKIVMSYPDRRRQRRVVLKVLQTDDALVFHSQTMYANTYRYFMAMRNCCSFCGTTETLVRYYNSYELDIKHIRSLSLALNQASVNLDNQKPLPSRLIGNLEQAVCRQTVAELMLRNIKIDANFMDLLERTECSIRNLEIYGVKVVRDCTKRFSSFIKSQNLDTLIVQNSMERQCRSKKVVEYLSSIRTIIYPSLIIKTEWLAELLEKRLQNEKYGVLRLGVTKIPVLSDFGVFSHLRFRNGLNVFTKIIAQILLFISP</sequence>
<dbReference type="EMBL" id="BTRK01000005">
    <property type="protein sequence ID" value="GMR51006.1"/>
    <property type="molecule type" value="Genomic_DNA"/>
</dbReference>
<evidence type="ECO:0000313" key="1">
    <source>
        <dbReference type="EMBL" id="GMR51006.1"/>
    </source>
</evidence>
<gene>
    <name evidence="1" type="ORF">PMAYCL1PPCAC_21201</name>
</gene>